<dbReference type="InterPro" id="IPR044925">
    <property type="entry name" value="His-Me_finger_sf"/>
</dbReference>
<reference evidence="6 7" key="1">
    <citation type="journal article" date="2024" name="Microbiology">
        <title>Methylomarinum rosea sp. nov., a novel halophilic methanotrophic bacterium from the hypersaline Lake Elton.</title>
        <authorList>
            <person name="Suleimanov R.Z."/>
            <person name="Oshkin I.Y."/>
            <person name="Danilova O.V."/>
            <person name="Suzina N.E."/>
            <person name="Dedysh S.N."/>
        </authorList>
    </citation>
    <scope>NUCLEOTIDE SEQUENCE [LARGE SCALE GENOMIC DNA]</scope>
    <source>
        <strain evidence="6 7">Ch1-1</strain>
        <plasmid evidence="7">unnamed2</plasmid>
    </source>
</reference>
<dbReference type="GO" id="GO:0046872">
    <property type="term" value="F:metal ion binding"/>
    <property type="evidence" value="ECO:0007669"/>
    <property type="project" value="UniProtKB-KW"/>
</dbReference>
<dbReference type="InterPro" id="IPR001604">
    <property type="entry name" value="Endo_G_ENPP1-like_dom"/>
</dbReference>
<dbReference type="KEGG" id="mech:Q9L42_020460"/>
<dbReference type="PANTHER" id="PTHR13966:SF5">
    <property type="entry name" value="ENDONUCLEASE G, MITOCHONDRIAL"/>
    <property type="match status" value="1"/>
</dbReference>
<feature type="signal peptide" evidence="3">
    <location>
        <begin position="1"/>
        <end position="22"/>
    </location>
</feature>
<dbReference type="Gene3D" id="3.40.570.10">
    <property type="entry name" value="Extracellular Endonuclease, subunit A"/>
    <property type="match status" value="1"/>
</dbReference>
<evidence type="ECO:0000256" key="2">
    <source>
        <dbReference type="PIRSR" id="PIRSR640255-2"/>
    </source>
</evidence>
<evidence type="ECO:0000313" key="7">
    <source>
        <dbReference type="Proteomes" id="UP001225378"/>
    </source>
</evidence>
<keyword evidence="6" id="KW-0540">Nuclease</keyword>
<dbReference type="InterPro" id="IPR044929">
    <property type="entry name" value="DNA/RNA_non-sp_Endonuclease_sf"/>
</dbReference>
<dbReference type="InterPro" id="IPR020821">
    <property type="entry name" value="ENPP1-3/EXOG-like_nuc-like"/>
</dbReference>
<sequence>MKFRISLFASLYFTTCLSISHAFDIQKEASGLLRLNYEGFTVWVDCKERAAVKYRFNVQHDNGNIPRSKKFSSDPNVSKLCQQKSTGTYKKKGERWDRGHMVNANSQDNNRVSIMQTNYMTNILPQTAELNRGAFYQTELIAECYRDIDELLVLGGVIWGDDKSNDYFVQSHGVRTPDYFWKVIVRQDRVIAWVLPNNHQAKKSRLDKYLVSVADIEKITGEVMPVADYLKHDKLKTSWPVPRNCNKS</sequence>
<accession>A0AAU7P0A4</accession>
<keyword evidence="6" id="KW-0614">Plasmid</keyword>
<organism evidence="6 7">
    <name type="scientific">Methylomarinum roseum</name>
    <dbReference type="NCBI Taxonomy" id="3067653"/>
    <lineage>
        <taxon>Bacteria</taxon>
        <taxon>Pseudomonadati</taxon>
        <taxon>Pseudomonadota</taxon>
        <taxon>Gammaproteobacteria</taxon>
        <taxon>Methylococcales</taxon>
        <taxon>Methylococcaceae</taxon>
        <taxon>Methylomarinum</taxon>
    </lineage>
</organism>
<name>A0AAU7P0A4_9GAMM</name>
<keyword evidence="6" id="KW-0255">Endonuclease</keyword>
<keyword evidence="3" id="KW-0732">Signal</keyword>
<feature type="domain" description="ENPP1-3/EXOG-like endonuclease/phosphodiesterase" evidence="4">
    <location>
        <begin position="37"/>
        <end position="230"/>
    </location>
</feature>
<dbReference type="EMBL" id="CP157744">
    <property type="protein sequence ID" value="XBS22689.1"/>
    <property type="molecule type" value="Genomic_DNA"/>
</dbReference>
<dbReference type="Proteomes" id="UP001225378">
    <property type="component" value="Plasmid unnamed2"/>
</dbReference>
<evidence type="ECO:0000256" key="1">
    <source>
        <dbReference type="PIRSR" id="PIRSR640255-1"/>
    </source>
</evidence>
<dbReference type="GO" id="GO:0016787">
    <property type="term" value="F:hydrolase activity"/>
    <property type="evidence" value="ECO:0007669"/>
    <property type="project" value="InterPro"/>
</dbReference>
<geneLocation type="plasmid" evidence="6 7">
    <name>unnamed2</name>
</geneLocation>
<dbReference type="PANTHER" id="PTHR13966">
    <property type="entry name" value="ENDONUCLEASE RELATED"/>
    <property type="match status" value="1"/>
</dbReference>
<evidence type="ECO:0000259" key="5">
    <source>
        <dbReference type="SMART" id="SM00892"/>
    </source>
</evidence>
<gene>
    <name evidence="6" type="ORF">Q9L42_020460</name>
</gene>
<protein>
    <submittedName>
        <fullName evidence="6">DNA/RNA non-specific endonuclease</fullName>
    </submittedName>
</protein>
<keyword evidence="7" id="KW-1185">Reference proteome</keyword>
<keyword evidence="6" id="KW-0378">Hydrolase</keyword>
<evidence type="ECO:0000256" key="3">
    <source>
        <dbReference type="SAM" id="SignalP"/>
    </source>
</evidence>
<feature type="active site" description="Proton acceptor" evidence="1">
    <location>
        <position position="100"/>
    </location>
</feature>
<dbReference type="AlphaFoldDB" id="A0AAU7P0A4"/>
<feature type="chain" id="PRO_5043963980" evidence="3">
    <location>
        <begin position="23"/>
        <end position="248"/>
    </location>
</feature>
<dbReference type="GO" id="GO:0003676">
    <property type="term" value="F:nucleic acid binding"/>
    <property type="evidence" value="ECO:0007669"/>
    <property type="project" value="InterPro"/>
</dbReference>
<dbReference type="SUPFAM" id="SSF54060">
    <property type="entry name" value="His-Me finger endonucleases"/>
    <property type="match status" value="1"/>
</dbReference>
<feature type="binding site" evidence="2">
    <location>
        <position position="131"/>
    </location>
    <ligand>
        <name>Mg(2+)</name>
        <dbReference type="ChEBI" id="CHEBI:18420"/>
        <note>catalytic</note>
    </ligand>
</feature>
<dbReference type="GO" id="GO:0004519">
    <property type="term" value="F:endonuclease activity"/>
    <property type="evidence" value="ECO:0007669"/>
    <property type="project" value="UniProtKB-KW"/>
</dbReference>
<evidence type="ECO:0000313" key="6">
    <source>
        <dbReference type="EMBL" id="XBS22689.1"/>
    </source>
</evidence>
<dbReference type="Pfam" id="PF01223">
    <property type="entry name" value="Endonuclease_NS"/>
    <property type="match status" value="1"/>
</dbReference>
<evidence type="ECO:0000259" key="4">
    <source>
        <dbReference type="SMART" id="SM00477"/>
    </source>
</evidence>
<feature type="domain" description="DNA/RNA non-specific endonuclease/pyrophosphatase/phosphodiesterase" evidence="5">
    <location>
        <begin position="36"/>
        <end position="238"/>
    </location>
</feature>
<dbReference type="SMART" id="SM00477">
    <property type="entry name" value="NUC"/>
    <property type="match status" value="1"/>
</dbReference>
<dbReference type="SMART" id="SM00892">
    <property type="entry name" value="Endonuclease_NS"/>
    <property type="match status" value="1"/>
</dbReference>
<dbReference type="RefSeq" id="WP_305910530.1">
    <property type="nucleotide sequence ID" value="NZ_CP157744.1"/>
</dbReference>
<dbReference type="InterPro" id="IPR040255">
    <property type="entry name" value="Non-specific_endonuclease"/>
</dbReference>
<keyword evidence="2" id="KW-0479">Metal-binding</keyword>
<proteinExistence type="predicted"/>